<proteinExistence type="predicted"/>
<protein>
    <submittedName>
        <fullName evidence="1">Uncharacterized protein</fullName>
    </submittedName>
</protein>
<keyword evidence="2" id="KW-1185">Reference proteome</keyword>
<dbReference type="AlphaFoldDB" id="A0A975GKC1"/>
<sequence>MDIKVNINVYFIAKLNLSRLIIINLPDSAHEKPGFFAPRS</sequence>
<reference evidence="1" key="1">
    <citation type="journal article" date="2021" name="Microb. Physiol.">
        <title>Proteogenomic Insights into the Physiology of Marine, Sulfate-Reducing, Filamentous Desulfonema limicola and Desulfonema magnum.</title>
        <authorList>
            <person name="Schnaars V."/>
            <person name="Wohlbrand L."/>
            <person name="Scheve S."/>
            <person name="Hinrichs C."/>
            <person name="Reinhardt R."/>
            <person name="Rabus R."/>
        </authorList>
    </citation>
    <scope>NUCLEOTIDE SEQUENCE</scope>
    <source>
        <strain evidence="1">4be13</strain>
    </source>
</reference>
<gene>
    <name evidence="1" type="ORF">dnm_003540</name>
</gene>
<evidence type="ECO:0000313" key="2">
    <source>
        <dbReference type="Proteomes" id="UP000663722"/>
    </source>
</evidence>
<accession>A0A975GKC1</accession>
<name>A0A975GKC1_9BACT</name>
<dbReference type="EMBL" id="CP061800">
    <property type="protein sequence ID" value="QTA84360.1"/>
    <property type="molecule type" value="Genomic_DNA"/>
</dbReference>
<dbReference type="KEGG" id="dmm:dnm_003540"/>
<evidence type="ECO:0000313" key="1">
    <source>
        <dbReference type="EMBL" id="QTA84360.1"/>
    </source>
</evidence>
<organism evidence="1 2">
    <name type="scientific">Desulfonema magnum</name>
    <dbReference type="NCBI Taxonomy" id="45655"/>
    <lineage>
        <taxon>Bacteria</taxon>
        <taxon>Pseudomonadati</taxon>
        <taxon>Thermodesulfobacteriota</taxon>
        <taxon>Desulfobacteria</taxon>
        <taxon>Desulfobacterales</taxon>
        <taxon>Desulfococcaceae</taxon>
        <taxon>Desulfonema</taxon>
    </lineage>
</organism>
<dbReference type="Proteomes" id="UP000663722">
    <property type="component" value="Chromosome"/>
</dbReference>